<evidence type="ECO:0000313" key="4">
    <source>
        <dbReference type="EMBL" id="AJE85212.1"/>
    </source>
</evidence>
<evidence type="ECO:0000256" key="1">
    <source>
        <dbReference type="SAM" id="MobiDB-lite"/>
    </source>
</evidence>
<feature type="domain" description="Low molecular weight protein antigen 6 PH" evidence="3">
    <location>
        <begin position="76"/>
        <end position="147"/>
    </location>
</feature>
<feature type="transmembrane region" description="Helical" evidence="2">
    <location>
        <begin position="57"/>
        <end position="79"/>
    </location>
</feature>
<evidence type="ECO:0000313" key="5">
    <source>
        <dbReference type="Proteomes" id="UP000031523"/>
    </source>
</evidence>
<reference evidence="4 5" key="1">
    <citation type="submission" date="2015-01" db="EMBL/GenBank/DDBJ databases">
        <title>Enhanced salinomycin production by adjusting the supply of polyketide extender units in Streptomyce albus DSM 41398.</title>
        <authorList>
            <person name="Lu C."/>
        </authorList>
    </citation>
    <scope>NUCLEOTIDE SEQUENCE [LARGE SCALE GENOMIC DNA]</scope>
    <source>
        <strain evidence="5">ATCC 21838 / DSM 41398 / FERM P-419 / JCM 4703 / NBRC 107858</strain>
    </source>
</reference>
<sequence length="219" mass="23499">MTSPDPQSPAPGSDGDPQYKDRVYRSPGGIAGGVLLLALAAWLGIDALIRGEGRVPWMTLAAVLLVVPLLVAFTVRPAIFANDDRMRIRNPFRVITLPWSQVAVLRAGYSNEVLDASDRKYQMWALPVSLRARKRAASRQEKAARGGSGRGADSAPRGMEPVRDHRASSDRAMDELRELQEKGASAPGAQGPVEVRWAYEILGPAGAGAVLLVILLLVG</sequence>
<dbReference type="EMBL" id="CP010519">
    <property type="protein sequence ID" value="AJE85212.1"/>
    <property type="molecule type" value="Genomic_DNA"/>
</dbReference>
<keyword evidence="2" id="KW-0812">Transmembrane</keyword>
<keyword evidence="5" id="KW-1185">Reference proteome</keyword>
<feature type="region of interest" description="Disordered" evidence="1">
    <location>
        <begin position="137"/>
        <end position="174"/>
    </location>
</feature>
<feature type="transmembrane region" description="Helical" evidence="2">
    <location>
        <begin position="197"/>
        <end position="218"/>
    </location>
</feature>
<evidence type="ECO:0000259" key="3">
    <source>
        <dbReference type="Pfam" id="PF10756"/>
    </source>
</evidence>
<feature type="region of interest" description="Disordered" evidence="1">
    <location>
        <begin position="1"/>
        <end position="21"/>
    </location>
</feature>
<dbReference type="Proteomes" id="UP000031523">
    <property type="component" value="Chromosome"/>
</dbReference>
<keyword evidence="2" id="KW-0472">Membrane</keyword>
<protein>
    <submittedName>
        <fullName evidence="4">Integral membrane protein</fullName>
    </submittedName>
</protein>
<accession>A0A0B5F4G5</accession>
<gene>
    <name evidence="4" type="ORF">SLNWT_4836</name>
</gene>
<keyword evidence="2" id="KW-1133">Transmembrane helix</keyword>
<name>A0A0B5F4G5_STRA4</name>
<evidence type="ECO:0000256" key="2">
    <source>
        <dbReference type="SAM" id="Phobius"/>
    </source>
</evidence>
<dbReference type="Pfam" id="PF10756">
    <property type="entry name" value="bPH_6"/>
    <property type="match status" value="1"/>
</dbReference>
<feature type="transmembrane region" description="Helical" evidence="2">
    <location>
        <begin position="28"/>
        <end position="45"/>
    </location>
</feature>
<dbReference type="AlphaFoldDB" id="A0A0B5F4G5"/>
<dbReference type="KEGG" id="sals:SLNWT_4836"/>
<proteinExistence type="predicted"/>
<feature type="compositionally biased region" description="Basic and acidic residues" evidence="1">
    <location>
        <begin position="160"/>
        <end position="174"/>
    </location>
</feature>
<organism evidence="4 5">
    <name type="scientific">Streptomyces albus (strain ATCC 21838 / DSM 41398 / FERM P-419 / JCM 4703 / NBRC 107858)</name>
    <dbReference type="NCBI Taxonomy" id="1081613"/>
    <lineage>
        <taxon>Bacteria</taxon>
        <taxon>Bacillati</taxon>
        <taxon>Actinomycetota</taxon>
        <taxon>Actinomycetes</taxon>
        <taxon>Kitasatosporales</taxon>
        <taxon>Streptomycetaceae</taxon>
        <taxon>Streptomyces</taxon>
    </lineage>
</organism>
<dbReference type="InterPro" id="IPR019692">
    <property type="entry name" value="CFP-6_PH"/>
</dbReference>